<evidence type="ECO:0000259" key="3">
    <source>
        <dbReference type="Pfam" id="PF13439"/>
    </source>
</evidence>
<keyword evidence="1 4" id="KW-0808">Transferase</keyword>
<dbReference type="Proteomes" id="UP000217343">
    <property type="component" value="Chromosome"/>
</dbReference>
<evidence type="ECO:0000313" key="4">
    <source>
        <dbReference type="EMBL" id="ATB46171.1"/>
    </source>
</evidence>
<dbReference type="SUPFAM" id="SSF53756">
    <property type="entry name" value="UDP-Glycosyltransferase/glycogen phosphorylase"/>
    <property type="match status" value="1"/>
</dbReference>
<evidence type="ECO:0000313" key="5">
    <source>
        <dbReference type="Proteomes" id="UP000217343"/>
    </source>
</evidence>
<dbReference type="CDD" id="cd03801">
    <property type="entry name" value="GT4_PimA-like"/>
    <property type="match status" value="1"/>
</dbReference>
<reference evidence="4 5" key="1">
    <citation type="submission" date="2017-06" db="EMBL/GenBank/DDBJ databases">
        <title>Sequencing and comparative analysis of myxobacterial genomes.</title>
        <authorList>
            <person name="Rupp O."/>
            <person name="Goesmann A."/>
            <person name="Sogaard-Andersen L."/>
        </authorList>
    </citation>
    <scope>NUCLEOTIDE SEQUENCE [LARGE SCALE GENOMIC DNA]</scope>
    <source>
        <strain evidence="4 5">DSM 14697</strain>
    </source>
</reference>
<proteinExistence type="predicted"/>
<dbReference type="GO" id="GO:0009103">
    <property type="term" value="P:lipopolysaccharide biosynthetic process"/>
    <property type="evidence" value="ECO:0007669"/>
    <property type="project" value="TreeGrafter"/>
</dbReference>
<dbReference type="KEGG" id="mmas:MYMAC_001763"/>
<dbReference type="Gene3D" id="3.40.50.2000">
    <property type="entry name" value="Glycogen Phosphorylase B"/>
    <property type="match status" value="2"/>
</dbReference>
<dbReference type="PANTHER" id="PTHR46401">
    <property type="entry name" value="GLYCOSYLTRANSFERASE WBBK-RELATED"/>
    <property type="match status" value="1"/>
</dbReference>
<dbReference type="AlphaFoldDB" id="A0A250JS17"/>
<sequence length="380" mass="41650">MKSTRARGRPIRRVLMTTDTVGGVWTYVLELCRALAEAEVQVELATLGAPVTPMQAEAARRVPGLRLHESTYRLEWMDSPWADVRASGEWLLALEDRLDPDVIHLNGYAHGALPWRAPSVVVAHSCVLSWWESVLREPAPARYARYQREARRGLRAVDRVVAPSAAMLAAIERHYGPLPTACVIPNARRAEDFAAAPKEPFVLAAGRLWDEAKNLAALEAVAPRLAYPVRVAGETRHPGGGKAAQARNTEPLGQLSPEALAAWMGRAAIYALPVRYEPFGLSALEAALAGCALVLGDLPSLREVWADTAVFVHPEDLEGLTAALRRLLEDAAHRKHMAARARARALTLNPRRMAEDYLRLYATLWARRVRPLAGVALGAP</sequence>
<keyword evidence="5" id="KW-1185">Reference proteome</keyword>
<feature type="domain" description="Glycosyl transferase family 1" evidence="2">
    <location>
        <begin position="195"/>
        <end position="343"/>
    </location>
</feature>
<organism evidence="4 5">
    <name type="scientific">Corallococcus macrosporus DSM 14697</name>
    <dbReference type="NCBI Taxonomy" id="1189310"/>
    <lineage>
        <taxon>Bacteria</taxon>
        <taxon>Pseudomonadati</taxon>
        <taxon>Myxococcota</taxon>
        <taxon>Myxococcia</taxon>
        <taxon>Myxococcales</taxon>
        <taxon>Cystobacterineae</taxon>
        <taxon>Myxococcaceae</taxon>
        <taxon>Corallococcus</taxon>
    </lineage>
</organism>
<dbReference type="EMBL" id="CP022203">
    <property type="protein sequence ID" value="ATB46171.1"/>
    <property type="molecule type" value="Genomic_DNA"/>
</dbReference>
<evidence type="ECO:0000259" key="2">
    <source>
        <dbReference type="Pfam" id="PF00534"/>
    </source>
</evidence>
<feature type="domain" description="Glycosyltransferase subfamily 4-like N-terminal" evidence="3">
    <location>
        <begin position="21"/>
        <end position="187"/>
    </location>
</feature>
<dbReference type="InterPro" id="IPR001296">
    <property type="entry name" value="Glyco_trans_1"/>
</dbReference>
<dbReference type="Pfam" id="PF13439">
    <property type="entry name" value="Glyco_transf_4"/>
    <property type="match status" value="1"/>
</dbReference>
<gene>
    <name evidence="4" type="ORF">MYMAC_001763</name>
</gene>
<accession>A0A250JS17</accession>
<dbReference type="PANTHER" id="PTHR46401:SF2">
    <property type="entry name" value="GLYCOSYLTRANSFERASE WBBK-RELATED"/>
    <property type="match status" value="1"/>
</dbReference>
<evidence type="ECO:0000256" key="1">
    <source>
        <dbReference type="ARBA" id="ARBA00022679"/>
    </source>
</evidence>
<dbReference type="Pfam" id="PF00534">
    <property type="entry name" value="Glycos_transf_1"/>
    <property type="match status" value="1"/>
</dbReference>
<dbReference type="GO" id="GO:0016757">
    <property type="term" value="F:glycosyltransferase activity"/>
    <property type="evidence" value="ECO:0007669"/>
    <property type="project" value="InterPro"/>
</dbReference>
<dbReference type="InterPro" id="IPR028098">
    <property type="entry name" value="Glyco_trans_4-like_N"/>
</dbReference>
<name>A0A250JS17_9BACT</name>
<protein>
    <submittedName>
        <fullName evidence="4">Glycosyl transferase family 1</fullName>
    </submittedName>
</protein>